<dbReference type="Proteomes" id="UP001150581">
    <property type="component" value="Unassembled WGS sequence"/>
</dbReference>
<reference evidence="1" key="1">
    <citation type="submission" date="2022-07" db="EMBL/GenBank/DDBJ databases">
        <title>Phylogenomic reconstructions and comparative analyses of Kickxellomycotina fungi.</title>
        <authorList>
            <person name="Reynolds N.K."/>
            <person name="Stajich J.E."/>
            <person name="Barry K."/>
            <person name="Grigoriev I.V."/>
            <person name="Crous P."/>
            <person name="Smith M.E."/>
        </authorList>
    </citation>
    <scope>NUCLEOTIDE SEQUENCE</scope>
    <source>
        <strain evidence="1">Benny 63K</strain>
    </source>
</reference>
<name>A0ACC1IH93_9FUNG</name>
<evidence type="ECO:0000313" key="2">
    <source>
        <dbReference type="Proteomes" id="UP001150581"/>
    </source>
</evidence>
<comment type="caution">
    <text evidence="1">The sequence shown here is derived from an EMBL/GenBank/DDBJ whole genome shotgun (WGS) entry which is preliminary data.</text>
</comment>
<proteinExistence type="predicted"/>
<sequence length="123" mass="13733">MYKAVQRVAFKLRAPQRLVLCLKLYSSMAMVSEELAKMAAESLLAHISHPIPKIRQVAADHLFTMLCINGFAEVDDEDSMAEVDRLLTETEWMRDESGVKEARMNLVALVRKVLAPTRASGSA</sequence>
<dbReference type="EMBL" id="JANBPG010000519">
    <property type="protein sequence ID" value="KAJ1895822.1"/>
    <property type="molecule type" value="Genomic_DNA"/>
</dbReference>
<keyword evidence="2" id="KW-1185">Reference proteome</keyword>
<evidence type="ECO:0000313" key="1">
    <source>
        <dbReference type="EMBL" id="KAJ1895822.1"/>
    </source>
</evidence>
<gene>
    <name evidence="1" type="ORF">LPJ66_004352</name>
</gene>
<protein>
    <submittedName>
        <fullName evidence="1">Uncharacterized protein</fullName>
    </submittedName>
</protein>
<accession>A0ACC1IH93</accession>
<organism evidence="1 2">
    <name type="scientific">Kickxella alabastrina</name>
    <dbReference type="NCBI Taxonomy" id="61397"/>
    <lineage>
        <taxon>Eukaryota</taxon>
        <taxon>Fungi</taxon>
        <taxon>Fungi incertae sedis</taxon>
        <taxon>Zoopagomycota</taxon>
        <taxon>Kickxellomycotina</taxon>
        <taxon>Kickxellomycetes</taxon>
        <taxon>Kickxellales</taxon>
        <taxon>Kickxellaceae</taxon>
        <taxon>Kickxella</taxon>
    </lineage>
</organism>